<dbReference type="EMBL" id="LT635769">
    <property type="protein sequence ID" value="SGZ58584.1"/>
    <property type="molecule type" value="Genomic_DNA"/>
</dbReference>
<evidence type="ECO:0000313" key="7">
    <source>
        <dbReference type="EMBL" id="SGZ58584.1"/>
    </source>
</evidence>
<evidence type="ECO:0000256" key="1">
    <source>
        <dbReference type="ARBA" id="ARBA00023015"/>
    </source>
</evidence>
<accession>A0A1L0DS62</accession>
<feature type="region of interest" description="Disordered" evidence="5">
    <location>
        <begin position="42"/>
        <end position="82"/>
    </location>
</feature>
<reference evidence="7 8" key="1">
    <citation type="submission" date="2016-10" db="EMBL/GenBank/DDBJ databases">
        <authorList>
            <person name="de Groot N.N."/>
        </authorList>
    </citation>
    <scope>NUCLEOTIDE SEQUENCE [LARGE SCALE GENOMIC DNA]</scope>
    <source>
        <strain evidence="7 8">PYCC 4715</strain>
    </source>
</reference>
<dbReference type="GO" id="GO:0005634">
    <property type="term" value="C:nucleus"/>
    <property type="evidence" value="ECO:0007669"/>
    <property type="project" value="TreeGrafter"/>
</dbReference>
<dbReference type="GO" id="GO:0008270">
    <property type="term" value="F:zinc ion binding"/>
    <property type="evidence" value="ECO:0007669"/>
    <property type="project" value="InterPro"/>
</dbReference>
<gene>
    <name evidence="7" type="ORF">SAMEA4029009_CIC11G00000002974</name>
</gene>
<keyword evidence="2" id="KW-0238">DNA-binding</keyword>
<dbReference type="SMART" id="SM00906">
    <property type="entry name" value="Fungal_trans"/>
    <property type="match status" value="1"/>
</dbReference>
<dbReference type="AlphaFoldDB" id="A0A1L0DS62"/>
<evidence type="ECO:0000256" key="3">
    <source>
        <dbReference type="ARBA" id="ARBA00023163"/>
    </source>
</evidence>
<dbReference type="PANTHER" id="PTHR31069">
    <property type="entry name" value="OLEATE-ACTIVATED TRANSCRIPTION FACTOR 1-RELATED"/>
    <property type="match status" value="1"/>
</dbReference>
<dbReference type="InterPro" id="IPR050675">
    <property type="entry name" value="OAF3"/>
</dbReference>
<keyword evidence="1" id="KW-0805">Transcription regulation</keyword>
<dbReference type="GO" id="GO:0000981">
    <property type="term" value="F:DNA-binding transcription factor activity, RNA polymerase II-specific"/>
    <property type="evidence" value="ECO:0007669"/>
    <property type="project" value="TreeGrafter"/>
</dbReference>
<organism evidence="7 8">
    <name type="scientific">Sungouiella intermedia</name>
    <dbReference type="NCBI Taxonomy" id="45354"/>
    <lineage>
        <taxon>Eukaryota</taxon>
        <taxon>Fungi</taxon>
        <taxon>Dikarya</taxon>
        <taxon>Ascomycota</taxon>
        <taxon>Saccharomycotina</taxon>
        <taxon>Pichiomycetes</taxon>
        <taxon>Metschnikowiaceae</taxon>
        <taxon>Sungouiella</taxon>
    </lineage>
</organism>
<dbReference type="InterPro" id="IPR007219">
    <property type="entry name" value="XnlR_reg_dom"/>
</dbReference>
<dbReference type="Pfam" id="PF04082">
    <property type="entry name" value="Fungal_trans"/>
    <property type="match status" value="1"/>
</dbReference>
<feature type="compositionally biased region" description="Polar residues" evidence="5">
    <location>
        <begin position="62"/>
        <end position="82"/>
    </location>
</feature>
<evidence type="ECO:0000256" key="2">
    <source>
        <dbReference type="ARBA" id="ARBA00023125"/>
    </source>
</evidence>
<evidence type="ECO:0000256" key="5">
    <source>
        <dbReference type="SAM" id="MobiDB-lite"/>
    </source>
</evidence>
<dbReference type="GO" id="GO:0000978">
    <property type="term" value="F:RNA polymerase II cis-regulatory region sequence-specific DNA binding"/>
    <property type="evidence" value="ECO:0007669"/>
    <property type="project" value="TreeGrafter"/>
</dbReference>
<protein>
    <submittedName>
        <fullName evidence="7">CIC11C00000002974</fullName>
    </submittedName>
</protein>
<evidence type="ECO:0000313" key="8">
    <source>
        <dbReference type="Proteomes" id="UP000182259"/>
    </source>
</evidence>
<keyword evidence="3" id="KW-0804">Transcription</keyword>
<dbReference type="CDD" id="cd12148">
    <property type="entry name" value="fungal_TF_MHR"/>
    <property type="match status" value="1"/>
</dbReference>
<dbReference type="PANTHER" id="PTHR31069:SF12">
    <property type="entry name" value="TRANSCRIPTION FACTOR DOMAIN-CONTAINING PROTEIN"/>
    <property type="match status" value="1"/>
</dbReference>
<feature type="region of interest" description="Disordered" evidence="5">
    <location>
        <begin position="118"/>
        <end position="143"/>
    </location>
</feature>
<feature type="domain" description="Xylanolytic transcriptional activator regulatory" evidence="6">
    <location>
        <begin position="477"/>
        <end position="553"/>
    </location>
</feature>
<name>A0A1L0DS62_9ASCO</name>
<sequence length="831" mass="95856">MPCLSCIKHKTLDNCDYSTEVIASTPNAAFADKINIFRMSDGPSELKTSRRRQTFSQQSSTVLPWNESQGYQGSPQASSGSSFVNTNLSVSSGSGVISELEMLKLKVHQLEAVILNDRESSRNRKKSAGNNRLDEASVDEQKQNASNNNIFAAPEQNDSQSPPNGSTYVGVNPYDLEDPDDVLDLYEGYNPIQMTQNRQMNYGPYSWLSIMKKDKALLILMNYFKQWGRNYYKTTVPVLPKDATASKRPSVNQQNHDEEFTQKALARDGHYDQAPLTDKNGSINEMKIKMNQNALSLGLTFFEGELDQRVHLLEKIKLLLPNKMTLWVLINRFFLYIYPFIPLIDESWFRGEIERLLGHEEYKEEKYRKIKADKRLDLAIFGILFILLRLSYLSTFSNNKADNDRALASPDDSPLAETKYILTHPIDMDVINLAQICLDQFDLYRRTDLVVLQCAVFMRIYHLFSPEEGDGSDGGNSHVFNSMCLQIAFSMGLNREPTKFESLREDEKKNNIGRKIWFFLKLMDMNHSFQYGFPLVVDDNYNDVLVPYYRPGNSNVLDANMERAICETLHLADILNTQIREILRHSLSIKENMKMKELTSMISDLETLLRARFGDLSNFTNGRVAPDDYPFKKVLACKAYLNAKSFLVTLFYHFFLNYEKKGQANLAFFYLRKYLIISCGEFLTEYLLLIGNNHANFDPKSTTPDLILSPSIEQLIHKTNQMNFSILVRLNHSIAKMKQNLEAHSRNLLISFEYKLRYARLCKLSKMIEKFCKFGTSCLSRLSNRYYYAWRISKAHSHTIELINKPEFRDFLRESDPKFLTLSPDQINELL</sequence>
<keyword evidence="4" id="KW-0539">Nucleus</keyword>
<feature type="compositionally biased region" description="Basic and acidic residues" evidence="5">
    <location>
        <begin position="132"/>
        <end position="142"/>
    </location>
</feature>
<dbReference type="GO" id="GO:0006351">
    <property type="term" value="P:DNA-templated transcription"/>
    <property type="evidence" value="ECO:0007669"/>
    <property type="project" value="InterPro"/>
</dbReference>
<dbReference type="GO" id="GO:0045944">
    <property type="term" value="P:positive regulation of transcription by RNA polymerase II"/>
    <property type="evidence" value="ECO:0007669"/>
    <property type="project" value="TreeGrafter"/>
</dbReference>
<proteinExistence type="predicted"/>
<evidence type="ECO:0000256" key="4">
    <source>
        <dbReference type="ARBA" id="ARBA00023242"/>
    </source>
</evidence>
<dbReference type="Proteomes" id="UP000182259">
    <property type="component" value="Chromosome VI"/>
</dbReference>
<evidence type="ECO:0000259" key="6">
    <source>
        <dbReference type="SMART" id="SM00906"/>
    </source>
</evidence>